<dbReference type="OrthoDB" id="9814407at2"/>
<organism evidence="1 2">
    <name type="scientific">Mannheimia succiniciproducens (strain KCTC 0769BP / MBEL55E)</name>
    <dbReference type="NCBI Taxonomy" id="221988"/>
    <lineage>
        <taxon>Bacteria</taxon>
        <taxon>Pseudomonadati</taxon>
        <taxon>Pseudomonadota</taxon>
        <taxon>Gammaproteobacteria</taxon>
        <taxon>Pasteurellales</taxon>
        <taxon>Pasteurellaceae</taxon>
        <taxon>Basfia</taxon>
    </lineage>
</organism>
<accession>Q65SM1</accession>
<dbReference type="RefSeq" id="WP_011200606.1">
    <property type="nucleotide sequence ID" value="NC_006300.1"/>
</dbReference>
<gene>
    <name evidence="1" type="ordered locus">MS1432</name>
</gene>
<reference evidence="1 2" key="1">
    <citation type="journal article" date="2004" name="Nat. Biotechnol.">
        <title>The genome sequence of the capnophilic rumen bacterium Mannheimia succiniciproducens.</title>
        <authorList>
            <person name="Hong S.H."/>
            <person name="Kim J.S."/>
            <person name="Lee S.Y."/>
            <person name="In Y.H."/>
            <person name="Choi S.S."/>
            <person name="Rih J.-K."/>
            <person name="Kim C.H."/>
            <person name="Jeong H."/>
            <person name="Hur C.G."/>
            <person name="Kim J.J."/>
        </authorList>
    </citation>
    <scope>NUCLEOTIDE SEQUENCE [LARGE SCALE GENOMIC DNA]</scope>
    <source>
        <strain evidence="2">KCTC 0769BP / MBEL55E</strain>
    </source>
</reference>
<protein>
    <submittedName>
        <fullName evidence="1">Uncharacterized protein</fullName>
    </submittedName>
</protein>
<dbReference type="EMBL" id="AE016827">
    <property type="protein sequence ID" value="AAU38039.1"/>
    <property type="molecule type" value="Genomic_DNA"/>
</dbReference>
<keyword evidence="2" id="KW-1185">Reference proteome</keyword>
<evidence type="ECO:0000313" key="1">
    <source>
        <dbReference type="EMBL" id="AAU38039.1"/>
    </source>
</evidence>
<evidence type="ECO:0000313" key="2">
    <source>
        <dbReference type="Proteomes" id="UP000000607"/>
    </source>
</evidence>
<sequence>MLICNLAVTENLEELQQILTEDCYCPNLANYEIREFEPNMIATDMAEFEGK</sequence>
<dbReference type="HOGENOM" id="CLU_3100535_0_0_6"/>
<dbReference type="STRING" id="221988.MS1432"/>
<name>Q65SM1_MANSM</name>
<dbReference type="AlphaFoldDB" id="Q65SM1"/>
<dbReference type="eggNOG" id="COG2350">
    <property type="taxonomic scope" value="Bacteria"/>
</dbReference>
<dbReference type="Proteomes" id="UP000000607">
    <property type="component" value="Chromosome"/>
</dbReference>
<proteinExistence type="predicted"/>
<dbReference type="KEGG" id="msu:MS1432"/>